<dbReference type="InterPro" id="IPR057735">
    <property type="entry name" value="UBE2O-like_tSH3-B"/>
</dbReference>
<dbReference type="PANTHER" id="PTHR46116">
    <property type="entry name" value="(E3-INDEPENDENT) E2 UBIQUITIN-CONJUGATING ENZYME"/>
    <property type="match status" value="1"/>
</dbReference>
<evidence type="ECO:0000256" key="2">
    <source>
        <dbReference type="ARBA" id="ARBA00022786"/>
    </source>
</evidence>
<dbReference type="Gene3D" id="3.10.110.10">
    <property type="entry name" value="Ubiquitin Conjugating Enzyme"/>
    <property type="match status" value="1"/>
</dbReference>
<dbReference type="Proteomes" id="UP000652761">
    <property type="component" value="Unassembled WGS sequence"/>
</dbReference>
<reference evidence="5" key="1">
    <citation type="submission" date="2017-07" db="EMBL/GenBank/DDBJ databases">
        <title>Taro Niue Genome Assembly and Annotation.</title>
        <authorList>
            <person name="Atibalentja N."/>
            <person name="Keating K."/>
            <person name="Fields C.J."/>
        </authorList>
    </citation>
    <scope>NUCLEOTIDE SEQUENCE</scope>
    <source>
        <strain evidence="5">Niue_2</strain>
        <tissue evidence="5">Leaf</tissue>
    </source>
</reference>
<feature type="domain" description="UBC core" evidence="4">
    <location>
        <begin position="678"/>
        <end position="744"/>
    </location>
</feature>
<gene>
    <name evidence="5" type="ORF">Taro_055286</name>
</gene>
<dbReference type="InterPro" id="IPR057733">
    <property type="entry name" value="UBE2O-like_SH3-B"/>
</dbReference>
<evidence type="ECO:0000313" key="6">
    <source>
        <dbReference type="Proteomes" id="UP000652761"/>
    </source>
</evidence>
<evidence type="ECO:0000313" key="5">
    <source>
        <dbReference type="EMBL" id="MQM22236.1"/>
    </source>
</evidence>
<dbReference type="Pfam" id="PF00179">
    <property type="entry name" value="UQ_con"/>
    <property type="match status" value="1"/>
</dbReference>
<dbReference type="SUPFAM" id="SSF54495">
    <property type="entry name" value="UBC-like"/>
    <property type="match status" value="1"/>
</dbReference>
<dbReference type="InterPro" id="IPR057734">
    <property type="entry name" value="UBE2O-like_SH3-C"/>
</dbReference>
<feature type="region of interest" description="Disordered" evidence="3">
    <location>
        <begin position="1"/>
        <end position="25"/>
    </location>
</feature>
<protein>
    <recommendedName>
        <fullName evidence="4">UBC core domain-containing protein</fullName>
    </recommendedName>
</protein>
<organism evidence="5 6">
    <name type="scientific">Colocasia esculenta</name>
    <name type="common">Wild taro</name>
    <name type="synonym">Arum esculentum</name>
    <dbReference type="NCBI Taxonomy" id="4460"/>
    <lineage>
        <taxon>Eukaryota</taxon>
        <taxon>Viridiplantae</taxon>
        <taxon>Streptophyta</taxon>
        <taxon>Embryophyta</taxon>
        <taxon>Tracheophyta</taxon>
        <taxon>Spermatophyta</taxon>
        <taxon>Magnoliopsida</taxon>
        <taxon>Liliopsida</taxon>
        <taxon>Araceae</taxon>
        <taxon>Aroideae</taxon>
        <taxon>Colocasieae</taxon>
        <taxon>Colocasia</taxon>
    </lineage>
</organism>
<dbReference type="OrthoDB" id="47801at2759"/>
<accession>A0A843XSH2</accession>
<feature type="compositionally biased region" description="Acidic residues" evidence="3">
    <location>
        <begin position="1"/>
        <end position="24"/>
    </location>
</feature>
<keyword evidence="6" id="KW-1185">Reference proteome</keyword>
<dbReference type="Pfam" id="PF23046">
    <property type="entry name" value="tSH3-B_UBE2O"/>
    <property type="match status" value="1"/>
</dbReference>
<proteinExistence type="predicted"/>
<comment type="caution">
    <text evidence="5">The sequence shown here is derived from an EMBL/GenBank/DDBJ whole genome shotgun (WGS) entry which is preliminary data.</text>
</comment>
<keyword evidence="2" id="KW-0833">Ubl conjugation pathway</keyword>
<evidence type="ECO:0000259" key="4">
    <source>
        <dbReference type="PROSITE" id="PS50127"/>
    </source>
</evidence>
<dbReference type="AlphaFoldDB" id="A0A843XSH2"/>
<sequence>MNILDSDSEWESYSDTSDSEDQDTAESVFGDHAQNILSSLDASIRKIDDFLSLDRVFVHGDYVSSVTDPSGRIGRVTDVNMTVDLESIYGESVKDVDSKKVLRFRSFYVGDYVIYGPWIGRIARVLDLVTVVLDDGSKCQINPGDSETLVPLSSGLIDDAPFPYYPGQRVRMRHSSLLKSARWLCGTWKGCREEGIVCHVDIESVYVSWIASVLIGCNIISSAPPLIQDPKNLTLLSCYPYASWQLGDWCKLPQDYFQNLQMPIQVSPGVVPQCTTKMQKFEMKHHAREPVYVIAKAKAMVDILWQDGSHSVGVDTCDLLPVNSVGDHDFWPEQIVLQTTTPDYGHSLNTQHFGIVRYVDAQERTVKIRWVLPEVFHFDDSNGEVEETLSAYELVEHPDFSYSLGDVVVRHMRPSEHFGETLSASQADGPRQLHDILPVNGRLSSDIHDNYASRYLSYIGNVVGFKDGGIEVKWASGLVSKVNPSEIFGLDKFDVIAGIPVHDDEVAEEDGGKESEDEKLSCHEKQEDLPENYMNFSDEDCKKNLWDAKAPFFPRAAVGFLANVATTLFGLRGSTSLSGTKTSGSFGDLNNDCDVDFKMPASKVMEEPERQIMHTEDVNETLRESSENQLAICMEIPATAVGSTKTEFKQFGIVDDYSDHHFFDGTNMGLGSTQAKRGWLKKVQQEWSILEKNLPDTIYVRVYEERMDLMRVSIVGAPGTPYHDALFFFDICFPPDYPHEPPNFEQFVVDHFTHRAHQILRACKAYMDGIQVGCASGHGQGASERHRNNSMGFKIMLEKLVPVLVSGFSEIGVDCSQFLDCARETESPRVCFDWSDVRLPHHANYFAIRDPTSDQSNTGAR</sequence>
<name>A0A843XSH2_COLES</name>
<evidence type="ECO:0000256" key="3">
    <source>
        <dbReference type="SAM" id="MobiDB-lite"/>
    </source>
</evidence>
<dbReference type="InterPro" id="IPR000608">
    <property type="entry name" value="UBC"/>
</dbReference>
<keyword evidence="1" id="KW-0808">Transferase</keyword>
<dbReference type="PROSITE" id="PS50127">
    <property type="entry name" value="UBC_2"/>
    <property type="match status" value="1"/>
</dbReference>
<dbReference type="Pfam" id="PF23044">
    <property type="entry name" value="SH3-C_UBE2O"/>
    <property type="match status" value="1"/>
</dbReference>
<evidence type="ECO:0000256" key="1">
    <source>
        <dbReference type="ARBA" id="ARBA00022679"/>
    </source>
</evidence>
<dbReference type="PANTHER" id="PTHR46116:SF15">
    <property type="entry name" value="(E3-INDEPENDENT) E2 UBIQUITIN-CONJUGATING ENZYME"/>
    <property type="match status" value="1"/>
</dbReference>
<dbReference type="GO" id="GO:0061631">
    <property type="term" value="F:ubiquitin conjugating enzyme activity"/>
    <property type="evidence" value="ECO:0007669"/>
    <property type="project" value="TreeGrafter"/>
</dbReference>
<dbReference type="EMBL" id="NMUH01012449">
    <property type="protein sequence ID" value="MQM22236.1"/>
    <property type="molecule type" value="Genomic_DNA"/>
</dbReference>
<dbReference type="Pfam" id="PF23043">
    <property type="entry name" value="SH3-B_UBE2O"/>
    <property type="match status" value="1"/>
</dbReference>
<dbReference type="InterPro" id="IPR016135">
    <property type="entry name" value="UBQ-conjugating_enzyme/RWD"/>
</dbReference>